<dbReference type="GO" id="GO:0000781">
    <property type="term" value="C:chromosome, telomeric region"/>
    <property type="evidence" value="ECO:0007669"/>
    <property type="project" value="GOC"/>
</dbReference>
<dbReference type="SMART" id="SM00184">
    <property type="entry name" value="RING"/>
    <property type="match status" value="1"/>
</dbReference>
<comment type="function">
    <text evidence="16">E3 ubiquitin-protein ligase. Component of the ribosome quality control complex (RQC), a ribosome-associated complex that mediates ubiquitination and extraction of incompletely synthesized nascent chains for proteasomal degradation.</text>
</comment>
<keyword evidence="11 15" id="KW-0863">Zinc-finger</keyword>
<evidence type="ECO:0000256" key="5">
    <source>
        <dbReference type="ARBA" id="ARBA00012483"/>
    </source>
</evidence>
<dbReference type="Pfam" id="PF22958">
    <property type="entry name" value="Ltn1_1st"/>
    <property type="match status" value="1"/>
</dbReference>
<evidence type="ECO:0000256" key="14">
    <source>
        <dbReference type="ARBA" id="ARBA00055150"/>
    </source>
</evidence>
<comment type="subcellular location">
    <subcellularLocation>
        <location evidence="2">Cytoplasm</location>
        <location evidence="2">Cytosol</location>
    </subcellularLocation>
</comment>
<evidence type="ECO:0000256" key="8">
    <source>
        <dbReference type="ARBA" id="ARBA00022679"/>
    </source>
</evidence>
<dbReference type="Gene3D" id="3.30.40.10">
    <property type="entry name" value="Zinc/RING finger domain, C3HC4 (zinc finger)"/>
    <property type="match status" value="1"/>
</dbReference>
<dbReference type="GO" id="GO:1990112">
    <property type="term" value="C:RQC complex"/>
    <property type="evidence" value="ECO:0007669"/>
    <property type="project" value="UniProtKB-UniRule"/>
</dbReference>
<comment type="subunit">
    <text evidence="16">Component of the ribosome quality control complex (RQC).</text>
</comment>
<evidence type="ECO:0000256" key="4">
    <source>
        <dbReference type="ARBA" id="ARBA00007997"/>
    </source>
</evidence>
<dbReference type="InterPro" id="IPR054476">
    <property type="entry name" value="Ltn1_N"/>
</dbReference>
<keyword evidence="12 16" id="KW-0833">Ubl conjugation pathway</keyword>
<feature type="domain" description="RING-type" evidence="18">
    <location>
        <begin position="1488"/>
        <end position="1535"/>
    </location>
</feature>
<dbReference type="InterPro" id="IPR001841">
    <property type="entry name" value="Znf_RING"/>
</dbReference>
<reference evidence="19 20" key="1">
    <citation type="submission" date="2016-03" db="EMBL/GenBank/DDBJ databases">
        <authorList>
            <person name="Devillers H."/>
        </authorList>
    </citation>
    <scope>NUCLEOTIDE SEQUENCE [LARGE SCALE GENOMIC DNA]</scope>
    <source>
        <strain evidence="19">CBS 10888</strain>
    </source>
</reference>
<dbReference type="Pfam" id="PF13639">
    <property type="entry name" value="zf-RING_2"/>
    <property type="match status" value="1"/>
</dbReference>
<dbReference type="Pfam" id="PF23009">
    <property type="entry name" value="UBC_like"/>
    <property type="match status" value="1"/>
</dbReference>
<gene>
    <name evidence="19" type="ORF">LADA_0D03180G</name>
</gene>
<evidence type="ECO:0000259" key="18">
    <source>
        <dbReference type="PROSITE" id="PS50089"/>
    </source>
</evidence>
<evidence type="ECO:0000256" key="16">
    <source>
        <dbReference type="RuleBase" id="RU367090"/>
    </source>
</evidence>
<evidence type="ECO:0000256" key="17">
    <source>
        <dbReference type="SAM" id="Phobius"/>
    </source>
</evidence>
<feature type="transmembrane region" description="Helical" evidence="17">
    <location>
        <begin position="1330"/>
        <end position="1352"/>
    </location>
</feature>
<dbReference type="PANTHER" id="PTHR12389">
    <property type="entry name" value="ZINC FINGER PROTEIN 294"/>
    <property type="match status" value="1"/>
</dbReference>
<dbReference type="SMART" id="SM01197">
    <property type="entry name" value="FANCL_C"/>
    <property type="match status" value="1"/>
</dbReference>
<evidence type="ECO:0000256" key="13">
    <source>
        <dbReference type="ARBA" id="ARBA00022833"/>
    </source>
</evidence>
<dbReference type="GO" id="GO:1990116">
    <property type="term" value="P:ribosome-associated ubiquitin-dependent protein catabolic process"/>
    <property type="evidence" value="ECO:0007669"/>
    <property type="project" value="UniProtKB-UniRule"/>
</dbReference>
<dbReference type="GO" id="GO:0031509">
    <property type="term" value="P:subtelomeric heterochromatin formation"/>
    <property type="evidence" value="ECO:0007669"/>
    <property type="project" value="EnsemblFungi"/>
</dbReference>
<evidence type="ECO:0000256" key="15">
    <source>
        <dbReference type="PROSITE-ProRule" id="PRU00175"/>
    </source>
</evidence>
<dbReference type="InterPro" id="IPR054478">
    <property type="entry name" value="LTN1_UBC"/>
</dbReference>
<evidence type="ECO:0000256" key="3">
    <source>
        <dbReference type="ARBA" id="ARBA00004906"/>
    </source>
</evidence>
<dbReference type="GO" id="GO:0043023">
    <property type="term" value="F:ribosomal large subunit binding"/>
    <property type="evidence" value="ECO:0007669"/>
    <property type="project" value="EnsemblFungi"/>
</dbReference>
<dbReference type="CDD" id="cd16491">
    <property type="entry name" value="RING-CH-C4HC3_LTN1"/>
    <property type="match status" value="1"/>
</dbReference>
<keyword evidence="10" id="KW-0677">Repeat</keyword>
<dbReference type="GO" id="GO:0022626">
    <property type="term" value="C:cytosolic ribosome"/>
    <property type="evidence" value="ECO:0007669"/>
    <property type="project" value="EnsemblFungi"/>
</dbReference>
<proteinExistence type="inferred from homology"/>
<dbReference type="GO" id="GO:0016567">
    <property type="term" value="P:protein ubiquitination"/>
    <property type="evidence" value="ECO:0007669"/>
    <property type="project" value="UniProtKB-UniPathway"/>
</dbReference>
<dbReference type="EC" id="2.3.2.27" evidence="5 16"/>
<name>A0A1G4J4G9_9SACH</name>
<evidence type="ECO:0000256" key="12">
    <source>
        <dbReference type="ARBA" id="ARBA00022786"/>
    </source>
</evidence>
<dbReference type="SUPFAM" id="SSF57850">
    <property type="entry name" value="RING/U-box"/>
    <property type="match status" value="1"/>
</dbReference>
<dbReference type="PANTHER" id="PTHR12389:SF0">
    <property type="entry name" value="E3 UBIQUITIN-PROTEIN LIGASE LISTERIN"/>
    <property type="match status" value="1"/>
</dbReference>
<comment type="catalytic activity">
    <reaction evidence="1 16">
        <text>S-ubiquitinyl-[E2 ubiquitin-conjugating enzyme]-L-cysteine + [acceptor protein]-L-lysine = [E2 ubiquitin-conjugating enzyme]-L-cysteine + N(6)-ubiquitinyl-[acceptor protein]-L-lysine.</text>
        <dbReference type="EC" id="2.3.2.27"/>
    </reaction>
</comment>
<dbReference type="InterPro" id="IPR013083">
    <property type="entry name" value="Znf_RING/FYVE/PHD"/>
</dbReference>
<dbReference type="InterPro" id="IPR039804">
    <property type="entry name" value="RING-CH-C4HC3_LTN1"/>
</dbReference>
<keyword evidence="7" id="KW-0963">Cytoplasm</keyword>
<evidence type="ECO:0000313" key="19">
    <source>
        <dbReference type="EMBL" id="SCU84684.1"/>
    </source>
</evidence>
<dbReference type="Pfam" id="PF22999">
    <property type="entry name" value="LTN1_E3_ligase_6th"/>
    <property type="match status" value="1"/>
</dbReference>
<dbReference type="PROSITE" id="PS50089">
    <property type="entry name" value="ZF_RING_2"/>
    <property type="match status" value="1"/>
</dbReference>
<dbReference type="GO" id="GO:0005634">
    <property type="term" value="C:nucleus"/>
    <property type="evidence" value="ECO:0007669"/>
    <property type="project" value="EnsemblFungi"/>
</dbReference>
<dbReference type="GO" id="GO:0061630">
    <property type="term" value="F:ubiquitin protein ligase activity"/>
    <property type="evidence" value="ECO:0007669"/>
    <property type="project" value="UniProtKB-UniRule"/>
</dbReference>
<dbReference type="GO" id="GO:0008270">
    <property type="term" value="F:zinc ion binding"/>
    <property type="evidence" value="ECO:0007669"/>
    <property type="project" value="UniProtKB-KW"/>
</dbReference>
<comment type="similarity">
    <text evidence="4 16">Belongs to the LTN1 family.</text>
</comment>
<keyword evidence="20" id="KW-1185">Reference proteome</keyword>
<evidence type="ECO:0000256" key="10">
    <source>
        <dbReference type="ARBA" id="ARBA00022737"/>
    </source>
</evidence>
<comment type="pathway">
    <text evidence="3 16">Protein modification; protein ubiquitination.</text>
</comment>
<evidence type="ECO:0000256" key="1">
    <source>
        <dbReference type="ARBA" id="ARBA00000900"/>
    </source>
</evidence>
<evidence type="ECO:0000256" key="7">
    <source>
        <dbReference type="ARBA" id="ARBA00022490"/>
    </source>
</evidence>
<protein>
    <recommendedName>
        <fullName evidence="6 16">E3 ubiquitin-protein ligase listerin</fullName>
        <ecNumber evidence="5 16">2.3.2.27</ecNumber>
    </recommendedName>
    <alternativeName>
        <fullName evidence="16">RING-type E3 ubiquitin transferase listerin</fullName>
    </alternativeName>
</protein>
<dbReference type="UniPathway" id="UPA00143"/>
<keyword evidence="17" id="KW-1133">Transmembrane helix</keyword>
<keyword evidence="9 16" id="KW-0479">Metal-binding</keyword>
<dbReference type="InterPro" id="IPR054477">
    <property type="entry name" value="LTN1_E3_ligase_6th"/>
</dbReference>
<evidence type="ECO:0000313" key="20">
    <source>
        <dbReference type="Proteomes" id="UP000190274"/>
    </source>
</evidence>
<dbReference type="STRING" id="1266660.A0A1G4J4G9"/>
<accession>A0A1G4J4G9</accession>
<keyword evidence="17" id="KW-0812">Transmembrane</keyword>
<organism evidence="19 20">
    <name type="scientific">Lachancea dasiensis</name>
    <dbReference type="NCBI Taxonomy" id="1072105"/>
    <lineage>
        <taxon>Eukaryota</taxon>
        <taxon>Fungi</taxon>
        <taxon>Dikarya</taxon>
        <taxon>Ascomycota</taxon>
        <taxon>Saccharomycotina</taxon>
        <taxon>Saccharomycetes</taxon>
        <taxon>Saccharomycetales</taxon>
        <taxon>Saccharomycetaceae</taxon>
        <taxon>Lachancea</taxon>
    </lineage>
</organism>
<dbReference type="Proteomes" id="UP000190274">
    <property type="component" value="Chromosome D"/>
</dbReference>
<keyword evidence="13 16" id="KW-0862">Zinc</keyword>
<evidence type="ECO:0000256" key="6">
    <source>
        <dbReference type="ARBA" id="ARBA00017157"/>
    </source>
</evidence>
<dbReference type="EMBL" id="LT598454">
    <property type="protein sequence ID" value="SCU84684.1"/>
    <property type="molecule type" value="Genomic_DNA"/>
</dbReference>
<sequence>MSFALVSDFGLGNNGVRISLNFFDGIIEQSLLSALGSAELQLIFKSLLKRDETTKEKALLDLSDLLANVDQNKCLFEDECFALCWSQIYAKLLTNESRNIRILSHTITTDLIKLLGKKGGRYLKDFVPLLLSGTYEYDSAVSKVCLQKLMECFGNDPAKVRATWKIFQSQILKFIEEVIIVETPESLSDVRYVTKQDAELKYTRIATSAICVIDRLVKECPAALSSEDQTCMRILVSDDLWRLMSLKSIHDMKACGALLNLIGTLWDAGFLESSKEIIKLPSKRLLKSMGQLSPKNALGMSPLFPSILTQLSRLIQYKNGKILSLSKSSREIILNFLTLGAGNADASYYSLLLSFFKKNSENLNLDYKLDCLKIWQKGVEYECNRRGVPINCSLMLHELWKNYLTFLSLAPEGFRDEARAIGTKDILVTLGKKSLNIPDDTIRLFAASLDCDDVKKEIQKLMPTGCSESHKDRRYIDNIISIAFAKASEEPFLNEISQSMILSLQEHEFCHSHYGYSYFIRLIKARQSACKLEILPLLNLLSQHLTLQTFEGATKVFITFSRVFPCDPGNELGILDIFGRFIDSFLSLDIARGEKLSFLDQLDQTYLAPLMGHSQSLQTFENGLIVHFDFSDEALFKSQLINENNVLYLYKESMKASKLSELCHYCSIHKPELLEYLLLNSDIIVNALFISDENGEMIAKVLQLSKDNDEVAAKAGLAVSRHVRLSQAPLKGDILDFVRKQLEANTSFLDVLIPGDIHAKLDEVLPEMSYQMAMSCSLDLNVHLLQPSCKGIDWSMVQPAIREAQFLDTLLTGLPEYLNDDIVLYLTFISELASDFNYFSPEPLDEYQDFECVLFKVRKYDFEAHTIIRSLLSDHDTESRIMQLLTKTEGLSAVALLFNFRILKQMLVNAIDCAAPTVITADIEKYIMTTVRKNMSDAGGLMKVATFLAAVVRFNNCEPLSKIRNYLASELIGARGSELTTRVPIILILLNNMLKLDSNVVIDPSYFPIAPQRLNMILSEIGKWIESDLWYEDCCAVLRMALLEFFGALLTFSSLEVTSLIGPSFRILRDCVDIINVNEESYLSELKLRSVELFRRITAKKLNNHEKDQDTTEAADELFDNIFETLILRPDHDAESHFTYVFYKSLSSALHTVPKTKFLGYAEKLMEANAASDSLNLDQSRLIVSLLRQMILLKQQELLVEYELKNSSVGSEDVIDQQFQLPSLLLDKISHDMPKEYLEYENETQFLKYLWDCFLTFTYFEKISYNLRQNYIGQLRDQHLITKLFDFIADQLDLEDKSWAPSNSSSLLTYDISGLGFSSTKGTIVQECKFLLLHLLYVLFTTMGSLTSSWWLNLKDRNLQLKIEKFVTAHISPVLIQQELDNVGDKAKNLTDHDDSLSIRVNHVTNEIKAGYLVDEQKLEISLKLPSNYPLSNIEVHGISRVGINEQKWKSWILSAQRVIIGMNGSVMDSLELFTKNVNLHFSGFEECAICYSILHAVDRKLPTKVCPTCNNRFHGACLYKWFRSSGNNTCPLCRSEIPFRR</sequence>
<dbReference type="GO" id="GO:0072344">
    <property type="term" value="P:rescue of stalled ribosome"/>
    <property type="evidence" value="ECO:0007669"/>
    <property type="project" value="UniProtKB-UniRule"/>
</dbReference>
<comment type="function">
    <text evidence="14">E3 ubiquitin-protein ligase component of the ribosome quality control complex (RQC), a ribosome-associated complex that mediates ubiquitination and extraction of incompletely synthesized nascent chains for proteasomal degradation. Mediates ubiquitination of proteins derived from mRNAs lacking stop codons (non-stop proteins) and other translation arrest products induced by poly-lysine sequences and tandem rare codons. Ubiquitination leads to CDC48 recruitment for extraction and degradation of the incomplete translation product. May indirectly play a role in chromatin function and transcription.</text>
</comment>
<dbReference type="InterPro" id="IPR039795">
    <property type="entry name" value="LTN1/Rkr1"/>
</dbReference>
<evidence type="ECO:0000256" key="2">
    <source>
        <dbReference type="ARBA" id="ARBA00004514"/>
    </source>
</evidence>
<evidence type="ECO:0000256" key="9">
    <source>
        <dbReference type="ARBA" id="ARBA00022723"/>
    </source>
</evidence>
<keyword evidence="17" id="KW-0472">Membrane</keyword>
<keyword evidence="8 16" id="KW-0808">Transferase</keyword>
<dbReference type="OrthoDB" id="6108at2759"/>
<evidence type="ECO:0000256" key="11">
    <source>
        <dbReference type="ARBA" id="ARBA00022771"/>
    </source>
</evidence>
<dbReference type="FunFam" id="3.30.40.10:FF:000038">
    <property type="entry name" value="E3 ubiquitin-protein ligase listerin"/>
    <property type="match status" value="1"/>
</dbReference>